<evidence type="ECO:0000313" key="9">
    <source>
        <dbReference type="EMBL" id="CCJ28189.1"/>
    </source>
</evidence>
<dbReference type="InterPro" id="IPR001580">
    <property type="entry name" value="Calret/calnex"/>
</dbReference>
<keyword evidence="4 8" id="KW-0256">Endoplasmic reticulum</keyword>
<dbReference type="GO" id="GO:0005509">
    <property type="term" value="F:calcium ion binding"/>
    <property type="evidence" value="ECO:0007669"/>
    <property type="project" value="InterPro"/>
</dbReference>
<evidence type="ECO:0000313" key="10">
    <source>
        <dbReference type="Proteomes" id="UP000010422"/>
    </source>
</evidence>
<dbReference type="GO" id="GO:0006457">
    <property type="term" value="P:protein folding"/>
    <property type="evidence" value="ECO:0007669"/>
    <property type="project" value="InterPro"/>
</dbReference>
<keyword evidence="5" id="KW-1133">Transmembrane helix</keyword>
<keyword evidence="6" id="KW-0472">Membrane</keyword>
<evidence type="ECO:0000256" key="1">
    <source>
        <dbReference type="ARBA" id="ARBA00004389"/>
    </source>
</evidence>
<dbReference type="Gene3D" id="2.60.120.200">
    <property type="match status" value="1"/>
</dbReference>
<dbReference type="GO" id="GO:0005789">
    <property type="term" value="C:endoplasmic reticulum membrane"/>
    <property type="evidence" value="ECO:0007669"/>
    <property type="project" value="UniProtKB-SubCell"/>
</dbReference>
<dbReference type="PANTHER" id="PTHR11073:SF1">
    <property type="entry name" value="CALNEXIN 14D-RELATED"/>
    <property type="match status" value="1"/>
</dbReference>
<dbReference type="GO" id="GO:0036503">
    <property type="term" value="P:ERAD pathway"/>
    <property type="evidence" value="ECO:0007669"/>
    <property type="project" value="TreeGrafter"/>
</dbReference>
<name>L0P7W6_PNEJI</name>
<dbReference type="EMBL" id="CAKM01000025">
    <property type="protein sequence ID" value="CCJ28189.1"/>
    <property type="molecule type" value="Genomic_DNA"/>
</dbReference>
<dbReference type="STRING" id="1209962.L0P7W6"/>
<dbReference type="SUPFAM" id="SSF63887">
    <property type="entry name" value="P-domain of calnexin/calreticulin"/>
    <property type="match status" value="1"/>
</dbReference>
<sequence length="110" mass="12629">MFGPDKCGATNKVHFIFRHKNPKTGKYEEKHLKSPPTIEETKFTTLYTLIVRPDQSFEIRINNKPLKMGSLLNDFEPPVNPDMFISDPTDKKPVGWVDDAKIVDKNAKKI</sequence>
<dbReference type="InterPro" id="IPR013320">
    <property type="entry name" value="ConA-like_dom_sf"/>
</dbReference>
<comment type="subcellular location">
    <subcellularLocation>
        <location evidence="1">Endoplasmic reticulum membrane</location>
        <topology evidence="1">Single-pass membrane protein</topology>
    </subcellularLocation>
</comment>
<evidence type="ECO:0000256" key="6">
    <source>
        <dbReference type="ARBA" id="ARBA00023136"/>
    </source>
</evidence>
<organism evidence="10">
    <name type="scientific">Pneumocystis jirovecii</name>
    <name type="common">Human pneumocystis pneumonia agent</name>
    <dbReference type="NCBI Taxonomy" id="42068"/>
    <lineage>
        <taxon>Eukaryota</taxon>
        <taxon>Fungi</taxon>
        <taxon>Dikarya</taxon>
        <taxon>Ascomycota</taxon>
        <taxon>Taphrinomycotina</taxon>
        <taxon>Pneumocystomycetes</taxon>
        <taxon>Pneumocystaceae</taxon>
        <taxon>Pneumocystis</taxon>
    </lineage>
</organism>
<dbReference type="InterPro" id="IPR009033">
    <property type="entry name" value="Calreticulin/calnexin_P_dom_sf"/>
</dbReference>
<dbReference type="VEuPathDB" id="FungiDB:PNEJI1_003162"/>
<gene>
    <name evidence="9" type="ORF">PNEJI1_003162</name>
</gene>
<dbReference type="Pfam" id="PF00262">
    <property type="entry name" value="Calreticulin"/>
    <property type="match status" value="1"/>
</dbReference>
<dbReference type="AlphaFoldDB" id="L0P7W6"/>
<evidence type="ECO:0000256" key="8">
    <source>
        <dbReference type="RuleBase" id="RU362126"/>
    </source>
</evidence>
<dbReference type="SUPFAM" id="SSF49899">
    <property type="entry name" value="Concanavalin A-like lectins/glucanases"/>
    <property type="match status" value="1"/>
</dbReference>
<keyword evidence="3" id="KW-0812">Transmembrane</keyword>
<dbReference type="InParanoid" id="L0P7W6"/>
<dbReference type="GO" id="GO:0051082">
    <property type="term" value="F:unfolded protein binding"/>
    <property type="evidence" value="ECO:0007669"/>
    <property type="project" value="InterPro"/>
</dbReference>
<evidence type="ECO:0000256" key="7">
    <source>
        <dbReference type="ARBA" id="ARBA00023186"/>
    </source>
</evidence>
<keyword evidence="7 8" id="KW-0143">Chaperone</keyword>
<comment type="caution">
    <text evidence="9">The sequence shown here is derived from an EMBL/GenBank/DDBJ whole genome shotgun (WGS) entry which is preliminary data.</text>
</comment>
<evidence type="ECO:0000256" key="4">
    <source>
        <dbReference type="ARBA" id="ARBA00022824"/>
    </source>
</evidence>
<proteinExistence type="inferred from homology"/>
<reference evidence="9 10" key="1">
    <citation type="journal article" date="2012" name="MBio">
        <title>De novo assembly of the Pneumocystis jirovecii genome from a single bronchoalveolar lavage fluid specimen from a patient.</title>
        <authorList>
            <person name="Cisse O.H."/>
            <person name="Pagni M."/>
            <person name="Hauser P.M."/>
        </authorList>
    </citation>
    <scope>NUCLEOTIDE SEQUENCE [LARGE SCALE GENOMIC DNA]</scope>
    <source>
        <strain evidence="9 10">SE8</strain>
    </source>
</reference>
<dbReference type="Proteomes" id="UP000010422">
    <property type="component" value="Unassembled WGS sequence"/>
</dbReference>
<protein>
    <recommendedName>
        <fullName evidence="11">Calreticulin</fullName>
    </recommendedName>
</protein>
<evidence type="ECO:0000256" key="2">
    <source>
        <dbReference type="ARBA" id="ARBA00010983"/>
    </source>
</evidence>
<evidence type="ECO:0000256" key="5">
    <source>
        <dbReference type="ARBA" id="ARBA00022989"/>
    </source>
</evidence>
<evidence type="ECO:0000256" key="3">
    <source>
        <dbReference type="ARBA" id="ARBA00022692"/>
    </source>
</evidence>
<dbReference type="PANTHER" id="PTHR11073">
    <property type="entry name" value="CALRETICULIN AND CALNEXIN"/>
    <property type="match status" value="1"/>
</dbReference>
<comment type="similarity">
    <text evidence="2 8">Belongs to the calreticulin family.</text>
</comment>
<evidence type="ECO:0008006" key="11">
    <source>
        <dbReference type="Google" id="ProtNLM"/>
    </source>
</evidence>
<accession>L0P7W6</accession>